<dbReference type="InterPro" id="IPR007470">
    <property type="entry name" value="HemX"/>
</dbReference>
<keyword evidence="1" id="KW-0175">Coiled coil</keyword>
<feature type="transmembrane region" description="Helical" evidence="3">
    <location>
        <begin position="33"/>
        <end position="54"/>
    </location>
</feature>
<feature type="region of interest" description="Disordered" evidence="2">
    <location>
        <begin position="1"/>
        <end position="22"/>
    </location>
</feature>
<dbReference type="PANTHER" id="PTHR38043">
    <property type="entry name" value="PROTEIN HEMX"/>
    <property type="match status" value="1"/>
</dbReference>
<dbReference type="PATRIC" id="fig|45073.5.peg.2225"/>
<dbReference type="RefSeq" id="WP_058508207.1">
    <property type="nucleotide sequence ID" value="NZ_CAAAIK010000025.1"/>
</dbReference>
<keyword evidence="3" id="KW-0472">Membrane</keyword>
<organism evidence="4 5">
    <name type="scientific">Legionella quinlivanii</name>
    <dbReference type="NCBI Taxonomy" id="45073"/>
    <lineage>
        <taxon>Bacteria</taxon>
        <taxon>Pseudomonadati</taxon>
        <taxon>Pseudomonadota</taxon>
        <taxon>Gammaproteobacteria</taxon>
        <taxon>Legionellales</taxon>
        <taxon>Legionellaceae</taxon>
        <taxon>Legionella</taxon>
    </lineage>
</organism>
<feature type="compositionally biased region" description="Polar residues" evidence="2">
    <location>
        <begin position="1"/>
        <end position="10"/>
    </location>
</feature>
<evidence type="ECO:0000313" key="4">
    <source>
        <dbReference type="EMBL" id="KTD48103.1"/>
    </source>
</evidence>
<dbReference type="STRING" id="45073.Lqui_2110"/>
<evidence type="ECO:0000256" key="2">
    <source>
        <dbReference type="SAM" id="MobiDB-lite"/>
    </source>
</evidence>
<evidence type="ECO:0000256" key="1">
    <source>
        <dbReference type="SAM" id="Coils"/>
    </source>
</evidence>
<feature type="coiled-coil region" evidence="1">
    <location>
        <begin position="67"/>
        <end position="119"/>
    </location>
</feature>
<dbReference type="AlphaFoldDB" id="A0A0W0XTG8"/>
<keyword evidence="5" id="KW-1185">Reference proteome</keyword>
<dbReference type="GO" id="GO:0008168">
    <property type="term" value="F:methyltransferase activity"/>
    <property type="evidence" value="ECO:0007669"/>
    <property type="project" value="UniProtKB-KW"/>
</dbReference>
<dbReference type="EMBL" id="LNYS01000015">
    <property type="protein sequence ID" value="KTD48103.1"/>
    <property type="molecule type" value="Genomic_DNA"/>
</dbReference>
<comment type="caution">
    <text evidence="4">The sequence shown here is derived from an EMBL/GenBank/DDBJ whole genome shotgun (WGS) entry which is preliminary data.</text>
</comment>
<gene>
    <name evidence="4" type="primary">hemX</name>
    <name evidence="4" type="ORF">Lqui_2110</name>
</gene>
<dbReference type="GO" id="GO:0032259">
    <property type="term" value="P:methylation"/>
    <property type="evidence" value="ECO:0007669"/>
    <property type="project" value="UniProtKB-KW"/>
</dbReference>
<keyword evidence="3" id="KW-1133">Transmembrane helix</keyword>
<proteinExistence type="predicted"/>
<dbReference type="OrthoDB" id="5653077at2"/>
<reference evidence="4 5" key="1">
    <citation type="submission" date="2015-11" db="EMBL/GenBank/DDBJ databases">
        <title>Genomic analysis of 38 Legionella species identifies large and diverse effector repertoires.</title>
        <authorList>
            <person name="Burstein D."/>
            <person name="Amaro F."/>
            <person name="Zusman T."/>
            <person name="Lifshitz Z."/>
            <person name="Cohen O."/>
            <person name="Gilbert J.A."/>
            <person name="Pupko T."/>
            <person name="Shuman H.A."/>
            <person name="Segal G."/>
        </authorList>
    </citation>
    <scope>NUCLEOTIDE SEQUENCE [LARGE SCALE GENOMIC DNA]</scope>
    <source>
        <strain evidence="4 5">CDC#1442-AUS-E</strain>
    </source>
</reference>
<keyword evidence="3" id="KW-0812">Transmembrane</keyword>
<sequence length="367" mass="41026">MTTKNESPQSKPIEAGPQQKAKTASPSVFEQHFVTLIIGLAAAIALILSLISFFKVNHFQQSAGDQKSKLQTRFAALEQEQTKLTANLANLGQTLQLSKESIQQQVSNLNQSLHKALRQRHYQRQDWLLQKAKYYLELAQINAHWSDNQETTIALLQAADTVLQDVSDQQLFKIRQTIATEITAIKAIPKLDLAGLLSQLDAAQQMVSSLPLKQGINNPSEENTAPADEDTSSAWKSKLHENMKLLEKLIVVRKHDDDIEPILSPLHQEALRESIRMNLQEAQWALLEHNSAVYTQSLKQAIEEINRIFDISASPTQALLSDLQKLRGISLDNQRPLVNGSLNLLNQFIDNQKNSTVNQSNPDGAQP</sequence>
<evidence type="ECO:0000256" key="3">
    <source>
        <dbReference type="SAM" id="Phobius"/>
    </source>
</evidence>
<name>A0A0W0XTG8_9GAMM</name>
<dbReference type="PANTHER" id="PTHR38043:SF1">
    <property type="entry name" value="PROTEIN HEMX"/>
    <property type="match status" value="1"/>
</dbReference>
<keyword evidence="4" id="KW-0489">Methyltransferase</keyword>
<keyword evidence="4" id="KW-0808">Transferase</keyword>
<dbReference type="Proteomes" id="UP000054618">
    <property type="component" value="Unassembled WGS sequence"/>
</dbReference>
<dbReference type="Pfam" id="PF04375">
    <property type="entry name" value="HemX"/>
    <property type="match status" value="1"/>
</dbReference>
<accession>A0A0W0XTG8</accession>
<protein>
    <submittedName>
        <fullName evidence="4">Uroporphyrinogen III methylase</fullName>
    </submittedName>
</protein>
<evidence type="ECO:0000313" key="5">
    <source>
        <dbReference type="Proteomes" id="UP000054618"/>
    </source>
</evidence>
<feature type="region of interest" description="Disordered" evidence="2">
    <location>
        <begin position="213"/>
        <end position="233"/>
    </location>
</feature>